<keyword evidence="2" id="KW-1185">Reference proteome</keyword>
<dbReference type="EMBL" id="CP110615">
    <property type="protein sequence ID" value="UZJ26410.1"/>
    <property type="molecule type" value="Genomic_DNA"/>
</dbReference>
<dbReference type="Proteomes" id="UP001164965">
    <property type="component" value="Chromosome"/>
</dbReference>
<name>A0ABY6P405_9NOCA</name>
<evidence type="ECO:0000313" key="1">
    <source>
        <dbReference type="EMBL" id="UZJ26410.1"/>
    </source>
</evidence>
<sequence length="80" mass="8559">MLVITDEREVTMVTTCPDCTAELDHCHGSLVAHLDAAVECTEPGCVDLDRVRHTLAELTCEEVDGGCTCVVELAELLVAS</sequence>
<protein>
    <submittedName>
        <fullName evidence="1">Uncharacterized protein</fullName>
    </submittedName>
</protein>
<reference evidence="1" key="1">
    <citation type="submission" date="2022-10" db="EMBL/GenBank/DDBJ databases">
        <title>Rhodococcus sp.75.</title>
        <authorList>
            <person name="Sun M."/>
        </authorList>
    </citation>
    <scope>NUCLEOTIDE SEQUENCE</scope>
    <source>
        <strain evidence="1">75</strain>
    </source>
</reference>
<proteinExistence type="predicted"/>
<evidence type="ECO:0000313" key="2">
    <source>
        <dbReference type="Proteomes" id="UP001164965"/>
    </source>
</evidence>
<organism evidence="1 2">
    <name type="scientific">Rhodococcus antarcticus</name>
    <dbReference type="NCBI Taxonomy" id="2987751"/>
    <lineage>
        <taxon>Bacteria</taxon>
        <taxon>Bacillati</taxon>
        <taxon>Actinomycetota</taxon>
        <taxon>Actinomycetes</taxon>
        <taxon>Mycobacteriales</taxon>
        <taxon>Nocardiaceae</taxon>
        <taxon>Rhodococcus</taxon>
    </lineage>
</organism>
<accession>A0ABY6P405</accession>
<dbReference type="RefSeq" id="WP_265384514.1">
    <property type="nucleotide sequence ID" value="NZ_CP110615.1"/>
</dbReference>
<gene>
    <name evidence="1" type="ORF">RHODO2019_08450</name>
</gene>